<dbReference type="PROSITE" id="PS50835">
    <property type="entry name" value="IG_LIKE"/>
    <property type="match status" value="1"/>
</dbReference>
<comment type="caution">
    <text evidence="3">The sequence shown here is derived from an EMBL/GenBank/DDBJ whole genome shotgun (WGS) entry which is preliminary data.</text>
</comment>
<evidence type="ECO:0000313" key="3">
    <source>
        <dbReference type="EMBL" id="CAG09052.1"/>
    </source>
</evidence>
<accession>Q4RRD0</accession>
<name>Q4RRD0_TETNG</name>
<dbReference type="InterPro" id="IPR013783">
    <property type="entry name" value="Ig-like_fold"/>
</dbReference>
<dbReference type="Gene3D" id="2.60.40.10">
    <property type="entry name" value="Immunoglobulins"/>
    <property type="match status" value="1"/>
</dbReference>
<evidence type="ECO:0000256" key="1">
    <source>
        <dbReference type="SAM" id="MobiDB-lite"/>
    </source>
</evidence>
<reference evidence="3" key="1">
    <citation type="journal article" date="2004" name="Nature">
        <title>Genome duplication in the teleost fish Tetraodon nigroviridis reveals the early vertebrate proto-karyotype.</title>
        <authorList>
            <person name="Jaillon O."/>
            <person name="Aury J.-M."/>
            <person name="Brunet F."/>
            <person name="Petit J.-L."/>
            <person name="Stange-Thomann N."/>
            <person name="Mauceli E."/>
            <person name="Bouneau L."/>
            <person name="Fischer C."/>
            <person name="Ozouf-Costaz C."/>
            <person name="Bernot A."/>
            <person name="Nicaud S."/>
            <person name="Jaffe D."/>
            <person name="Fisher S."/>
            <person name="Lutfalla G."/>
            <person name="Dossat C."/>
            <person name="Segurens B."/>
            <person name="Dasilva C."/>
            <person name="Salanoubat M."/>
            <person name="Levy M."/>
            <person name="Boudet N."/>
            <person name="Castellano S."/>
            <person name="Anthouard V."/>
            <person name="Jubin C."/>
            <person name="Castelli V."/>
            <person name="Katinka M."/>
            <person name="Vacherie B."/>
            <person name="Biemont C."/>
            <person name="Skalli Z."/>
            <person name="Cattolico L."/>
            <person name="Poulain J."/>
            <person name="De Berardinis V."/>
            <person name="Cruaud C."/>
            <person name="Duprat S."/>
            <person name="Brottier P."/>
            <person name="Coutanceau J.-P."/>
            <person name="Gouzy J."/>
            <person name="Parra G."/>
            <person name="Lardier G."/>
            <person name="Chapple C."/>
            <person name="McKernan K.J."/>
            <person name="McEwan P."/>
            <person name="Bosak S."/>
            <person name="Kellis M."/>
            <person name="Volff J.-N."/>
            <person name="Guigo R."/>
            <person name="Zody M.C."/>
            <person name="Mesirov J."/>
            <person name="Lindblad-Toh K."/>
            <person name="Birren B."/>
            <person name="Nusbaum C."/>
            <person name="Kahn D."/>
            <person name="Robinson-Rechavi M."/>
            <person name="Laudet V."/>
            <person name="Schachter V."/>
            <person name="Quetier F."/>
            <person name="Saurin W."/>
            <person name="Scarpelli C."/>
            <person name="Wincker P."/>
            <person name="Lander E.S."/>
            <person name="Weissenbach J."/>
            <person name="Roest Crollius H."/>
        </authorList>
    </citation>
    <scope>NUCLEOTIDE SEQUENCE [LARGE SCALE GENOMIC DNA]</scope>
</reference>
<evidence type="ECO:0000259" key="2">
    <source>
        <dbReference type="PROSITE" id="PS50835"/>
    </source>
</evidence>
<sequence length="214" mass="23243">MTEQLGESGLIWNRHQMLVKCREREGRGRFSMRSQPIQNQMLGTAGGTQGNKGANDGPPARRGLCVDELLYTKQLNEEPREGPAGRKPGGGGGVGLEIHDPEEVEYIRSNVTARLGSSVTLECGASVPSIFIWGFTKSGTDNNVALAYNYGGASKLQAQSGSLGHVRVPVNTSALVVEKLRKDAEGMYTCQALYDSDQGARVMFYFTRLDVEED</sequence>
<protein>
    <submittedName>
        <fullName evidence="3">(spotted green pufferfish) hypothetical protein</fullName>
    </submittedName>
</protein>
<dbReference type="SMART" id="SM00409">
    <property type="entry name" value="IG"/>
    <property type="match status" value="1"/>
</dbReference>
<feature type="domain" description="Ig-like" evidence="2">
    <location>
        <begin position="101"/>
        <end position="207"/>
    </location>
</feature>
<dbReference type="EMBL" id="CAAE01015002">
    <property type="protein sequence ID" value="CAG09052.1"/>
    <property type="molecule type" value="Genomic_DNA"/>
</dbReference>
<dbReference type="AlphaFoldDB" id="Q4RRD0"/>
<dbReference type="SUPFAM" id="SSF48726">
    <property type="entry name" value="Immunoglobulin"/>
    <property type="match status" value="1"/>
</dbReference>
<feature type="region of interest" description="Disordered" evidence="1">
    <location>
        <begin position="76"/>
        <end position="96"/>
    </location>
</feature>
<dbReference type="KEGG" id="tng:GSTEN00030217G001"/>
<gene>
    <name evidence="3" type="ORF">GSTENG00030217001</name>
</gene>
<dbReference type="InterPro" id="IPR007110">
    <property type="entry name" value="Ig-like_dom"/>
</dbReference>
<organism evidence="3">
    <name type="scientific">Tetraodon nigroviridis</name>
    <name type="common">Spotted green pufferfish</name>
    <name type="synonym">Chelonodon nigroviridis</name>
    <dbReference type="NCBI Taxonomy" id="99883"/>
    <lineage>
        <taxon>Eukaryota</taxon>
        <taxon>Metazoa</taxon>
        <taxon>Chordata</taxon>
        <taxon>Craniata</taxon>
        <taxon>Vertebrata</taxon>
        <taxon>Euteleostomi</taxon>
        <taxon>Actinopterygii</taxon>
        <taxon>Neopterygii</taxon>
        <taxon>Teleostei</taxon>
        <taxon>Neoteleostei</taxon>
        <taxon>Acanthomorphata</taxon>
        <taxon>Eupercaria</taxon>
        <taxon>Tetraodontiformes</taxon>
        <taxon>Tetradontoidea</taxon>
        <taxon>Tetraodontidae</taxon>
        <taxon>Tetraodon</taxon>
    </lineage>
</organism>
<reference evidence="3" key="2">
    <citation type="submission" date="2004-02" db="EMBL/GenBank/DDBJ databases">
        <authorList>
            <consortium name="Genoscope"/>
            <consortium name="Whitehead Institute Centre for Genome Research"/>
        </authorList>
    </citation>
    <scope>NUCLEOTIDE SEQUENCE</scope>
</reference>
<dbReference type="InterPro" id="IPR036179">
    <property type="entry name" value="Ig-like_dom_sf"/>
</dbReference>
<dbReference type="OrthoDB" id="9442762at2759"/>
<proteinExistence type="predicted"/>
<dbReference type="InterPro" id="IPR003599">
    <property type="entry name" value="Ig_sub"/>
</dbReference>